<protein>
    <recommendedName>
        <fullName evidence="7">FAD-binding domain-containing protein</fullName>
    </recommendedName>
</protein>
<organism evidence="8 9">
    <name type="scientific">Rhinocladiella mackenziei CBS 650.93</name>
    <dbReference type="NCBI Taxonomy" id="1442369"/>
    <lineage>
        <taxon>Eukaryota</taxon>
        <taxon>Fungi</taxon>
        <taxon>Dikarya</taxon>
        <taxon>Ascomycota</taxon>
        <taxon>Pezizomycotina</taxon>
        <taxon>Eurotiomycetes</taxon>
        <taxon>Chaetothyriomycetidae</taxon>
        <taxon>Chaetothyriales</taxon>
        <taxon>Herpotrichiellaceae</taxon>
        <taxon>Rhinocladiella</taxon>
    </lineage>
</organism>
<comment type="similarity">
    <text evidence="1">Belongs to the paxM FAD-dependent monooxygenase family.</text>
</comment>
<feature type="domain" description="FAD-binding" evidence="7">
    <location>
        <begin position="297"/>
        <end position="333"/>
    </location>
</feature>
<keyword evidence="9" id="KW-1185">Reference proteome</keyword>
<dbReference type="PRINTS" id="PR00420">
    <property type="entry name" value="RNGMNOXGNASE"/>
</dbReference>
<dbReference type="GeneID" id="25290889"/>
<dbReference type="Gene3D" id="3.50.50.60">
    <property type="entry name" value="FAD/NAD(P)-binding domain"/>
    <property type="match status" value="1"/>
</dbReference>
<keyword evidence="2" id="KW-0285">Flavoprotein</keyword>
<keyword evidence="6" id="KW-0732">Signal</keyword>
<gene>
    <name evidence="8" type="ORF">Z518_02818</name>
</gene>
<dbReference type="AlphaFoldDB" id="A0A0D2G0W4"/>
<evidence type="ECO:0000256" key="6">
    <source>
        <dbReference type="SAM" id="SignalP"/>
    </source>
</evidence>
<evidence type="ECO:0000313" key="9">
    <source>
        <dbReference type="Proteomes" id="UP000053617"/>
    </source>
</evidence>
<keyword evidence="3" id="KW-0274">FAD</keyword>
<dbReference type="PANTHER" id="PTHR13789">
    <property type="entry name" value="MONOOXYGENASE"/>
    <property type="match status" value="1"/>
</dbReference>
<evidence type="ECO:0000259" key="7">
    <source>
        <dbReference type="Pfam" id="PF01494"/>
    </source>
</evidence>
<evidence type="ECO:0000256" key="5">
    <source>
        <dbReference type="ARBA" id="ARBA00023033"/>
    </source>
</evidence>
<name>A0A0D2G0W4_9EURO</name>
<dbReference type="VEuPathDB" id="FungiDB:Z518_02818"/>
<feature type="domain" description="FAD-binding" evidence="7">
    <location>
        <begin position="5"/>
        <end position="172"/>
    </location>
</feature>
<dbReference type="OrthoDB" id="16820at2759"/>
<keyword evidence="4" id="KW-0560">Oxidoreductase</keyword>
<proteinExistence type="inferred from homology"/>
<evidence type="ECO:0000256" key="2">
    <source>
        <dbReference type="ARBA" id="ARBA00022630"/>
    </source>
</evidence>
<dbReference type="InterPro" id="IPR002938">
    <property type="entry name" value="FAD-bd"/>
</dbReference>
<dbReference type="Proteomes" id="UP000053617">
    <property type="component" value="Unassembled WGS sequence"/>
</dbReference>
<dbReference type="GO" id="GO:0004497">
    <property type="term" value="F:monooxygenase activity"/>
    <property type="evidence" value="ECO:0007669"/>
    <property type="project" value="UniProtKB-KW"/>
</dbReference>
<dbReference type="RefSeq" id="XP_013275298.1">
    <property type="nucleotide sequence ID" value="XM_013419844.1"/>
</dbReference>
<reference evidence="8 9" key="1">
    <citation type="submission" date="2015-01" db="EMBL/GenBank/DDBJ databases">
        <title>The Genome Sequence of Rhinocladiella mackenzie CBS 650.93.</title>
        <authorList>
            <consortium name="The Broad Institute Genomics Platform"/>
            <person name="Cuomo C."/>
            <person name="de Hoog S."/>
            <person name="Gorbushina A."/>
            <person name="Stielow B."/>
            <person name="Teixiera M."/>
            <person name="Abouelleil A."/>
            <person name="Chapman S.B."/>
            <person name="Priest M."/>
            <person name="Young S.K."/>
            <person name="Wortman J."/>
            <person name="Nusbaum C."/>
            <person name="Birren B."/>
        </authorList>
    </citation>
    <scope>NUCLEOTIDE SEQUENCE [LARGE SCALE GENOMIC DNA]</scope>
    <source>
        <strain evidence="8 9">CBS 650.93</strain>
    </source>
</reference>
<evidence type="ECO:0000256" key="1">
    <source>
        <dbReference type="ARBA" id="ARBA00007992"/>
    </source>
</evidence>
<dbReference type="GO" id="GO:0071949">
    <property type="term" value="F:FAD binding"/>
    <property type="evidence" value="ECO:0007669"/>
    <property type="project" value="InterPro"/>
</dbReference>
<keyword evidence="5" id="KW-0503">Monooxygenase</keyword>
<evidence type="ECO:0000256" key="4">
    <source>
        <dbReference type="ARBA" id="ARBA00023002"/>
    </source>
</evidence>
<evidence type="ECO:0000313" key="8">
    <source>
        <dbReference type="EMBL" id="KIX08162.1"/>
    </source>
</evidence>
<dbReference type="Pfam" id="PF01494">
    <property type="entry name" value="FAD_binding_3"/>
    <property type="match status" value="2"/>
</dbReference>
<sequence>MSTLHIVIVGAGIAGLAAAISISQKAKHDILICESNPTLTTTGAGIHITSSASRLLCNWGLREKFEDIATVPDYMDVRRYGDDRLIGLVPSNIRGHAERVWGFPHWLVHRIDYRKILADAATAEGVKIQFGQKVVAIDAEEGRPTLEDGKILTADLIIGADGIHSRTRRSLSAVKDVVPHRASCYCYRALIPRERMLSNPLTAALMTNENQLTWMGPFKHIVAYPVAAGSLYNITIVISDDSDAPIGLYDEPGDVMQMRNDIKDWNEAVTTMLDMIDSCAKWTIADLPPLPTWTSPNGRVILLGDACHAMAPHAASGAATGVEDAEILGHFLVQCKDVRDLARAARSYQDLRQGRCERIQEVSRQNANTFSIPDGPEQQARDRMLQYGKEALEEQLAEDIPWTIPQPDATKPFPHPDFLMWLCGYDAAKEAKTQLRMNRINPVAGTEVRLAT</sequence>
<dbReference type="SUPFAM" id="SSF51905">
    <property type="entry name" value="FAD/NAD(P)-binding domain"/>
    <property type="match status" value="1"/>
</dbReference>
<dbReference type="STRING" id="1442369.A0A0D2G0W4"/>
<feature type="chain" id="PRO_5002258151" description="FAD-binding domain-containing protein" evidence="6">
    <location>
        <begin position="20"/>
        <end position="452"/>
    </location>
</feature>
<accession>A0A0D2G0W4</accession>
<feature type="signal peptide" evidence="6">
    <location>
        <begin position="1"/>
        <end position="19"/>
    </location>
</feature>
<evidence type="ECO:0000256" key="3">
    <source>
        <dbReference type="ARBA" id="ARBA00022827"/>
    </source>
</evidence>
<dbReference type="HOGENOM" id="CLU_009665_19_3_1"/>
<dbReference type="InterPro" id="IPR036188">
    <property type="entry name" value="FAD/NAD-bd_sf"/>
</dbReference>
<dbReference type="PANTHER" id="PTHR13789:SF147">
    <property type="entry name" value="PUTATIVE (AFU_ORTHOLOGUE AFUA_2G01950)-RELATED"/>
    <property type="match status" value="1"/>
</dbReference>
<dbReference type="EMBL" id="KN847476">
    <property type="protein sequence ID" value="KIX08162.1"/>
    <property type="molecule type" value="Genomic_DNA"/>
</dbReference>
<dbReference type="InterPro" id="IPR050493">
    <property type="entry name" value="FAD-dep_Monooxygenase_BioMet"/>
</dbReference>
<dbReference type="SUPFAM" id="SSF54373">
    <property type="entry name" value="FAD-linked reductases, C-terminal domain"/>
    <property type="match status" value="1"/>
</dbReference>